<dbReference type="EMBL" id="BOMN01000145">
    <property type="protein sequence ID" value="GIE26499.1"/>
    <property type="molecule type" value="Genomic_DNA"/>
</dbReference>
<dbReference type="InterPro" id="IPR000073">
    <property type="entry name" value="AB_hydrolase_1"/>
</dbReference>
<organism evidence="3 4">
    <name type="scientific">Winogradskya humida</name>
    <dbReference type="NCBI Taxonomy" id="113566"/>
    <lineage>
        <taxon>Bacteria</taxon>
        <taxon>Bacillati</taxon>
        <taxon>Actinomycetota</taxon>
        <taxon>Actinomycetes</taxon>
        <taxon>Micromonosporales</taxon>
        <taxon>Micromonosporaceae</taxon>
        <taxon>Winogradskya</taxon>
    </lineage>
</organism>
<name>A0ABQ4A707_9ACTN</name>
<dbReference type="Proteomes" id="UP000603200">
    <property type="component" value="Unassembled WGS sequence"/>
</dbReference>
<evidence type="ECO:0000256" key="1">
    <source>
        <dbReference type="SAM" id="MobiDB-lite"/>
    </source>
</evidence>
<feature type="compositionally biased region" description="Low complexity" evidence="1">
    <location>
        <begin position="79"/>
        <end position="88"/>
    </location>
</feature>
<proteinExistence type="predicted"/>
<dbReference type="Pfam" id="PF00561">
    <property type="entry name" value="Abhydrolase_1"/>
    <property type="match status" value="1"/>
</dbReference>
<dbReference type="InterPro" id="IPR029058">
    <property type="entry name" value="AB_hydrolase_fold"/>
</dbReference>
<dbReference type="SUPFAM" id="SSF53474">
    <property type="entry name" value="alpha/beta-Hydrolases"/>
    <property type="match status" value="1"/>
</dbReference>
<gene>
    <name evidence="3" type="ORF">Ahu01nite_096010</name>
</gene>
<feature type="domain" description="AB hydrolase-1" evidence="2">
    <location>
        <begin position="2"/>
        <end position="54"/>
    </location>
</feature>
<keyword evidence="4" id="KW-1185">Reference proteome</keyword>
<accession>A0ABQ4A707</accession>
<evidence type="ECO:0000313" key="3">
    <source>
        <dbReference type="EMBL" id="GIE26499.1"/>
    </source>
</evidence>
<reference evidence="3 4" key="1">
    <citation type="submission" date="2021-01" db="EMBL/GenBank/DDBJ databases">
        <title>Whole genome shotgun sequence of Actinoplanes humidus NBRC 14915.</title>
        <authorList>
            <person name="Komaki H."/>
            <person name="Tamura T."/>
        </authorList>
    </citation>
    <scope>NUCLEOTIDE SEQUENCE [LARGE SCALE GENOMIC DNA]</scope>
    <source>
        <strain evidence="3 4">NBRC 14915</strain>
    </source>
</reference>
<evidence type="ECO:0000259" key="2">
    <source>
        <dbReference type="Pfam" id="PF00561"/>
    </source>
</evidence>
<comment type="caution">
    <text evidence="3">The sequence shown here is derived from an EMBL/GenBank/DDBJ whole genome shotgun (WGS) entry which is preliminary data.</text>
</comment>
<evidence type="ECO:0000313" key="4">
    <source>
        <dbReference type="Proteomes" id="UP000603200"/>
    </source>
</evidence>
<feature type="region of interest" description="Disordered" evidence="1">
    <location>
        <begin position="79"/>
        <end position="98"/>
    </location>
</feature>
<sequence length="98" mass="10280">MTLLGHDRFRAVGHDVGMMLAYALAADHPSRVTELVLAEAALPGISDAPSAIPAVNRAVEATWRAAFRGAGVAAVRWWSRTSGSTTGSEPLPRSRSGP</sequence>
<dbReference type="Gene3D" id="3.40.50.1820">
    <property type="entry name" value="alpha/beta hydrolase"/>
    <property type="match status" value="1"/>
</dbReference>
<protein>
    <recommendedName>
        <fullName evidence="2">AB hydrolase-1 domain-containing protein</fullName>
    </recommendedName>
</protein>